<dbReference type="EMBL" id="JAFHKS010000044">
    <property type="protein sequence ID" value="MBN3547960.1"/>
    <property type="molecule type" value="Genomic_DNA"/>
</dbReference>
<evidence type="ECO:0000313" key="2">
    <source>
        <dbReference type="Proteomes" id="UP001319060"/>
    </source>
</evidence>
<comment type="caution">
    <text evidence="1">The sequence shown here is derived from an EMBL/GenBank/DDBJ whole genome shotgun (WGS) entry which is preliminary data.</text>
</comment>
<gene>
    <name evidence="1" type="ORF">JYA64_21850</name>
</gene>
<sequence>MYLDNVRDKLSSLSYEDQRKVATEARDLLVNLTLIKPAVRPKEAFDSLTNFINRKDTKVYYLEGFLLALDSLYPEGGKRALLGEKLDSRHTWRNLLIRITNDVPSPILDKYKDDPHIIKEFKQLFISLNKKCLTDDKDETLHMLQVLNRVFSE</sequence>
<accession>A0ABS2ZIJ1</accession>
<protein>
    <submittedName>
        <fullName evidence="1">Uncharacterized protein</fullName>
    </submittedName>
</protein>
<dbReference type="Proteomes" id="UP001319060">
    <property type="component" value="Unassembled WGS sequence"/>
</dbReference>
<organism evidence="1 2">
    <name type="scientific">Fictibacillus barbaricus</name>
    <dbReference type="NCBI Taxonomy" id="182136"/>
    <lineage>
        <taxon>Bacteria</taxon>
        <taxon>Bacillati</taxon>
        <taxon>Bacillota</taxon>
        <taxon>Bacilli</taxon>
        <taxon>Bacillales</taxon>
        <taxon>Fictibacillaceae</taxon>
        <taxon>Fictibacillus</taxon>
    </lineage>
</organism>
<proteinExistence type="predicted"/>
<name>A0ABS2ZIJ1_9BACL</name>
<reference evidence="1 2" key="1">
    <citation type="submission" date="2021-01" db="EMBL/GenBank/DDBJ databases">
        <title>Genome Sequencing of Type Strains.</title>
        <authorList>
            <person name="Lemaire J.F."/>
            <person name="Inderbitzin P."/>
            <person name="Collins S.B."/>
            <person name="Wespe N."/>
            <person name="Knight-Connoni V."/>
        </authorList>
    </citation>
    <scope>NUCLEOTIDE SEQUENCE [LARGE SCALE GENOMIC DNA]</scope>
    <source>
        <strain evidence="1 2">DSM 14730</strain>
    </source>
</reference>
<evidence type="ECO:0000313" key="1">
    <source>
        <dbReference type="EMBL" id="MBN3547960.1"/>
    </source>
</evidence>
<dbReference type="RefSeq" id="WP_188402155.1">
    <property type="nucleotide sequence ID" value="NZ_BMCE01000001.1"/>
</dbReference>
<keyword evidence="2" id="KW-1185">Reference proteome</keyword>